<gene>
    <name evidence="2" type="ORF">ACFPOG_10020</name>
</gene>
<comment type="caution">
    <text evidence="2">The sequence shown here is derived from an EMBL/GenBank/DDBJ whole genome shotgun (WGS) entry which is preliminary data.</text>
</comment>
<accession>A0ABW0K585</accession>
<dbReference type="Proteomes" id="UP001596044">
    <property type="component" value="Unassembled WGS sequence"/>
</dbReference>
<evidence type="ECO:0000313" key="2">
    <source>
        <dbReference type="EMBL" id="MFC5448600.1"/>
    </source>
</evidence>
<evidence type="ECO:0008006" key="4">
    <source>
        <dbReference type="Google" id="ProtNLM"/>
    </source>
</evidence>
<proteinExistence type="predicted"/>
<sequence>MSDKTKTKITKSQRTVDKELQSRKSPDLSAQKNHYDQIKE</sequence>
<evidence type="ECO:0000256" key="1">
    <source>
        <dbReference type="SAM" id="MobiDB-lite"/>
    </source>
</evidence>
<evidence type="ECO:0000313" key="3">
    <source>
        <dbReference type="Proteomes" id="UP001596044"/>
    </source>
</evidence>
<name>A0ABW0K585_9BACL</name>
<dbReference type="RefSeq" id="WP_270878265.1">
    <property type="nucleotide sequence ID" value="NZ_JAQFVF010000018.1"/>
</dbReference>
<keyword evidence="3" id="KW-1185">Reference proteome</keyword>
<dbReference type="EMBL" id="JBHSMJ010000009">
    <property type="protein sequence ID" value="MFC5448600.1"/>
    <property type="molecule type" value="Genomic_DNA"/>
</dbReference>
<organism evidence="2 3">
    <name type="scientific">Paenibacillus aestuarii</name>
    <dbReference type="NCBI Taxonomy" id="516965"/>
    <lineage>
        <taxon>Bacteria</taxon>
        <taxon>Bacillati</taxon>
        <taxon>Bacillota</taxon>
        <taxon>Bacilli</taxon>
        <taxon>Bacillales</taxon>
        <taxon>Paenibacillaceae</taxon>
        <taxon>Paenibacillus</taxon>
    </lineage>
</organism>
<reference evidence="3" key="1">
    <citation type="journal article" date="2019" name="Int. J. Syst. Evol. Microbiol.">
        <title>The Global Catalogue of Microorganisms (GCM) 10K type strain sequencing project: providing services to taxonomists for standard genome sequencing and annotation.</title>
        <authorList>
            <consortium name="The Broad Institute Genomics Platform"/>
            <consortium name="The Broad Institute Genome Sequencing Center for Infectious Disease"/>
            <person name="Wu L."/>
            <person name="Ma J."/>
        </authorList>
    </citation>
    <scope>NUCLEOTIDE SEQUENCE [LARGE SCALE GENOMIC DNA]</scope>
    <source>
        <strain evidence="3">KACC 11904</strain>
    </source>
</reference>
<feature type="compositionally biased region" description="Basic and acidic residues" evidence="1">
    <location>
        <begin position="14"/>
        <end position="26"/>
    </location>
</feature>
<protein>
    <recommendedName>
        <fullName evidence="4">YfhE family protein</fullName>
    </recommendedName>
</protein>
<feature type="region of interest" description="Disordered" evidence="1">
    <location>
        <begin position="1"/>
        <end position="40"/>
    </location>
</feature>